<dbReference type="PANTHER" id="PTHR38096:SF1">
    <property type="entry name" value="ENTEROBACTIN SYNTHASE COMPONENT D"/>
    <property type="match status" value="1"/>
</dbReference>
<keyword evidence="6 16" id="KW-0808">Transferase</keyword>
<dbReference type="Gene3D" id="3.90.470.20">
    <property type="entry name" value="4'-phosphopantetheinyl transferase domain"/>
    <property type="match status" value="1"/>
</dbReference>
<dbReference type="Pfam" id="PF17837">
    <property type="entry name" value="4PPT_N"/>
    <property type="match status" value="1"/>
</dbReference>
<evidence type="ECO:0000256" key="11">
    <source>
        <dbReference type="ARBA" id="ARBA00049191"/>
    </source>
</evidence>
<feature type="binding site" evidence="13">
    <location>
        <position position="131"/>
    </location>
    <ligand>
        <name>Mg(2+)</name>
        <dbReference type="ChEBI" id="CHEBI:18420"/>
    </ligand>
</feature>
<dbReference type="InterPro" id="IPR037143">
    <property type="entry name" value="4-PPantetheinyl_Trfase_dom_sf"/>
</dbReference>
<dbReference type="GO" id="GO:0009239">
    <property type="term" value="P:enterobactin biosynthetic process"/>
    <property type="evidence" value="ECO:0007669"/>
    <property type="project" value="UniProtKB-UniPathway"/>
</dbReference>
<evidence type="ECO:0000256" key="5">
    <source>
        <dbReference type="ARBA" id="ARBA00019087"/>
    </source>
</evidence>
<comment type="catalytic activity">
    <reaction evidence="10">
        <text>apo-[aryl-carrier protein] + CoA = holo-[aryl-carrier protein] + adenosine 3',5'-bisphosphate + H(+)</text>
        <dbReference type="Rhea" id="RHEA:48404"/>
        <dbReference type="Rhea" id="RHEA-COMP:15903"/>
        <dbReference type="Rhea" id="RHEA-COMP:17557"/>
        <dbReference type="ChEBI" id="CHEBI:15378"/>
        <dbReference type="ChEBI" id="CHEBI:29999"/>
        <dbReference type="ChEBI" id="CHEBI:57287"/>
        <dbReference type="ChEBI" id="CHEBI:58343"/>
        <dbReference type="ChEBI" id="CHEBI:64479"/>
    </reaction>
</comment>
<feature type="binding site" evidence="13">
    <location>
        <position position="129"/>
    </location>
    <ligand>
        <name>Mg(2+)</name>
        <dbReference type="ChEBI" id="CHEBI:18420"/>
    </ligand>
</feature>
<comment type="subunit">
    <text evidence="4">EntB, EntD, EntE, and EntF form a multienzyme complex called enterobactin synthase.</text>
</comment>
<accession>A0A653E9J4</accession>
<comment type="similarity">
    <text evidence="3">Belongs to the P-Pant transferase superfamily. EntD family.</text>
</comment>
<dbReference type="PRINTS" id="PR01399">
    <property type="entry name" value="ENTSNTHTASED"/>
</dbReference>
<evidence type="ECO:0000256" key="7">
    <source>
        <dbReference type="ARBA" id="ARBA00023191"/>
    </source>
</evidence>
<evidence type="ECO:0000256" key="10">
    <source>
        <dbReference type="ARBA" id="ARBA00049176"/>
    </source>
</evidence>
<feature type="domain" description="4'-phosphopantetheinyl transferase N-terminal" evidence="15">
    <location>
        <begin position="60"/>
        <end position="118"/>
    </location>
</feature>
<dbReference type="AlphaFoldDB" id="A0A653E9J4"/>
<dbReference type="GO" id="GO:0009366">
    <property type="term" value="C:enterobactin synthetase complex"/>
    <property type="evidence" value="ECO:0007669"/>
    <property type="project" value="InterPro"/>
</dbReference>
<evidence type="ECO:0000259" key="14">
    <source>
        <dbReference type="Pfam" id="PF01648"/>
    </source>
</evidence>
<comment type="pathway">
    <text evidence="2">Siderophore biosynthesis; enterobactin biosynthesis.</text>
</comment>
<feature type="binding site" evidence="12">
    <location>
        <begin position="107"/>
        <end position="108"/>
    </location>
    <ligand>
        <name>CoA</name>
        <dbReference type="ChEBI" id="CHEBI:57287"/>
    </ligand>
</feature>
<evidence type="ECO:0000256" key="3">
    <source>
        <dbReference type="ARBA" id="ARBA00008342"/>
    </source>
</evidence>
<feature type="domain" description="4'-phosphopantetheinyl transferase" evidence="14">
    <location>
        <begin position="125"/>
        <end position="207"/>
    </location>
</feature>
<evidence type="ECO:0000256" key="8">
    <source>
        <dbReference type="ARBA" id="ARBA00029894"/>
    </source>
</evidence>
<feature type="binding site" evidence="12">
    <location>
        <position position="175"/>
    </location>
    <ligand>
        <name>CoA</name>
        <dbReference type="ChEBI" id="CHEBI:57287"/>
    </ligand>
</feature>
<evidence type="ECO:0000256" key="1">
    <source>
        <dbReference type="ARBA" id="ARBA00003937"/>
    </source>
</evidence>
<dbReference type="GO" id="GO:0000287">
    <property type="term" value="F:magnesium ion binding"/>
    <property type="evidence" value="ECO:0007669"/>
    <property type="project" value="InterPro"/>
</dbReference>
<comment type="function">
    <text evidence="1">Involved in the biosynthesis of the siderophore enterobactin (enterochelin), which is a macrocyclic trimeric lactone of N-(2,3-dihydroxybenzoyl)-serine. The serine trilactone serves as a scaffolding for the three catechol functionalities that provide hexadentate coordination for the tightly ligated iron(2+) atoms. Plays an essential role in the assembly of the enterobactin by catalyzing the transfer of the 4'-phosphopantetheine (Ppant) moiety from coenzyme A to the apo-domains of both EntB (ArCP domain) and EntF (PCP domain) to yield their holo-forms which make them competent for the activation of 2,3-dihydroxybenzoate (DHB) and L-serine, respectively.</text>
</comment>
<evidence type="ECO:0000256" key="2">
    <source>
        <dbReference type="ARBA" id="ARBA00004993"/>
    </source>
</evidence>
<sequence>MQNTPMINSPEMPACCSDLSQHWPFPQPLTDVVLTSCHFDPAQLLAEDFARCDIAPVRGVAKRQTEYLAGRLCARQSLLSLTGTASVPAVGTDRAPQWPSDVCGSITHGQGWAGAITARRSEFRGLGIDAEKLLPAQRAERLCAEILTPNELKQLIGLSDEQRAWRISLTFSIKESLFKALYPQVLTRFYFHDAELISADASESGAARMRLLIDLSEQWPAGSELAGQFSLVAEHVLSLISIPA</sequence>
<evidence type="ECO:0000256" key="6">
    <source>
        <dbReference type="ARBA" id="ARBA00022679"/>
    </source>
</evidence>
<keyword evidence="13" id="KW-0479">Metal-binding</keyword>
<dbReference type="GO" id="GO:0005886">
    <property type="term" value="C:plasma membrane"/>
    <property type="evidence" value="ECO:0007669"/>
    <property type="project" value="TreeGrafter"/>
</dbReference>
<feature type="binding site" evidence="12">
    <location>
        <position position="179"/>
    </location>
    <ligand>
        <name>CoA</name>
        <dbReference type="ChEBI" id="CHEBI:57287"/>
    </ligand>
</feature>
<gene>
    <name evidence="16" type="ORF">PMYSY11_4448</name>
</gene>
<dbReference type="UniPathway" id="UPA00017"/>
<feature type="binding site" evidence="12">
    <location>
        <position position="129"/>
    </location>
    <ligand>
        <name>CoA</name>
        <dbReference type="ChEBI" id="CHEBI:57287"/>
    </ligand>
</feature>
<evidence type="ECO:0000256" key="12">
    <source>
        <dbReference type="PIRSR" id="PIRSR603542-1"/>
    </source>
</evidence>
<dbReference type="GO" id="GO:0008897">
    <property type="term" value="F:holo-[acyl-carrier-protein] synthase activity"/>
    <property type="evidence" value="ECO:0007669"/>
    <property type="project" value="InterPro"/>
</dbReference>
<evidence type="ECO:0000256" key="13">
    <source>
        <dbReference type="PIRSR" id="PIRSR603542-2"/>
    </source>
</evidence>
<dbReference type="EMBL" id="LR215729">
    <property type="protein sequence ID" value="VEV99491.1"/>
    <property type="molecule type" value="Genomic_DNA"/>
</dbReference>
<reference evidence="16" key="1">
    <citation type="submission" date="2019-02" db="EMBL/GenBank/DDBJ databases">
        <authorList>
            <consortium name="Genoscope - CEA"/>
            <person name="William W."/>
        </authorList>
    </citation>
    <scope>NUCLEOTIDE SEQUENCE [LARGE SCALE GENOMIC DNA]</scope>
    <source>
        <strain evidence="16">YSy11</strain>
    </source>
</reference>
<name>A0A653E9J4_9PSED</name>
<organism evidence="16">
    <name type="scientific">Pseudomonas marincola</name>
    <dbReference type="NCBI Taxonomy" id="437900"/>
    <lineage>
        <taxon>Bacteria</taxon>
        <taxon>Pseudomonadati</taxon>
        <taxon>Pseudomonadota</taxon>
        <taxon>Gammaproteobacteria</taxon>
        <taxon>Pseudomonadales</taxon>
        <taxon>Pseudomonadaceae</taxon>
        <taxon>Pseudomonas</taxon>
    </lineage>
</organism>
<feature type="binding site" evidence="12">
    <location>
        <position position="63"/>
    </location>
    <ligand>
        <name>CoA</name>
        <dbReference type="ChEBI" id="CHEBI:57287"/>
    </ligand>
</feature>
<comment type="cofactor">
    <cofactor evidence="13">
        <name>Mg(2+)</name>
        <dbReference type="ChEBI" id="CHEBI:18420"/>
    </cofactor>
</comment>
<keyword evidence="7" id="KW-0259">Enterobactin biosynthesis</keyword>
<feature type="binding site" evidence="12">
    <location>
        <position position="71"/>
    </location>
    <ligand>
        <name>CoA</name>
        <dbReference type="ChEBI" id="CHEBI:57287"/>
    </ligand>
</feature>
<evidence type="ECO:0000256" key="9">
    <source>
        <dbReference type="ARBA" id="ARBA00031996"/>
    </source>
</evidence>
<dbReference type="SUPFAM" id="SSF56214">
    <property type="entry name" value="4'-phosphopantetheinyl transferase"/>
    <property type="match status" value="1"/>
</dbReference>
<dbReference type="InterPro" id="IPR008278">
    <property type="entry name" value="4-PPantetheinyl_Trfase_dom"/>
</dbReference>
<dbReference type="PANTHER" id="PTHR38096">
    <property type="entry name" value="ENTEROBACTIN SYNTHASE COMPONENT D"/>
    <property type="match status" value="1"/>
</dbReference>
<dbReference type="Pfam" id="PF01648">
    <property type="entry name" value="ACPS"/>
    <property type="match status" value="1"/>
</dbReference>
<evidence type="ECO:0000256" key="4">
    <source>
        <dbReference type="ARBA" id="ARBA00011503"/>
    </source>
</evidence>
<keyword evidence="13" id="KW-0460">Magnesium</keyword>
<evidence type="ECO:0000313" key="16">
    <source>
        <dbReference type="EMBL" id="VEV99491.1"/>
    </source>
</evidence>
<dbReference type="InterPro" id="IPR003542">
    <property type="entry name" value="Enbac_synth_compD-like"/>
</dbReference>
<proteinExistence type="inferred from homology"/>
<comment type="catalytic activity">
    <reaction evidence="11">
        <text>apo-[peptidyl-carrier protein] + CoA = holo-[peptidyl-carrier protein] + adenosine 3',5'-bisphosphate + H(+)</text>
        <dbReference type="Rhea" id="RHEA:46228"/>
        <dbReference type="Rhea" id="RHEA-COMP:11479"/>
        <dbReference type="Rhea" id="RHEA-COMP:11480"/>
        <dbReference type="ChEBI" id="CHEBI:15378"/>
        <dbReference type="ChEBI" id="CHEBI:29999"/>
        <dbReference type="ChEBI" id="CHEBI:57287"/>
        <dbReference type="ChEBI" id="CHEBI:58343"/>
        <dbReference type="ChEBI" id="CHEBI:64479"/>
    </reaction>
</comment>
<dbReference type="InterPro" id="IPR041354">
    <property type="entry name" value="4PPT_N"/>
</dbReference>
<evidence type="ECO:0000259" key="15">
    <source>
        <dbReference type="Pfam" id="PF17837"/>
    </source>
</evidence>
<protein>
    <recommendedName>
        <fullName evidence="5">Enterobactin synthase component D</fullName>
    </recommendedName>
    <alternativeName>
        <fullName evidence="8">4'-phosphopantetheinyl transferase EntD</fullName>
    </alternativeName>
    <alternativeName>
        <fullName evidence="9">Enterochelin synthase D</fullName>
    </alternativeName>
</protein>
<feature type="binding site" evidence="13">
    <location>
        <position position="130"/>
    </location>
    <ligand>
        <name>Mg(2+)</name>
        <dbReference type="ChEBI" id="CHEBI:18420"/>
    </ligand>
</feature>